<dbReference type="GO" id="GO:0034388">
    <property type="term" value="C:Pwp2p-containing subcomplex of 90S preribosome"/>
    <property type="evidence" value="ECO:0007669"/>
    <property type="project" value="TreeGrafter"/>
</dbReference>
<evidence type="ECO:0000256" key="2">
    <source>
        <dbReference type="ARBA" id="ARBA00022737"/>
    </source>
</evidence>
<feature type="repeat" description="WD" evidence="4">
    <location>
        <begin position="675"/>
        <end position="716"/>
    </location>
</feature>
<dbReference type="Pfam" id="PF25172">
    <property type="entry name" value="Beta-prop_WDR3_2nd"/>
    <property type="match status" value="1"/>
</dbReference>
<feature type="compositionally biased region" description="Low complexity" evidence="5">
    <location>
        <begin position="367"/>
        <end position="377"/>
    </location>
</feature>
<gene>
    <name evidence="7" type="ORF">SELO1098_LOCUS28985</name>
</gene>
<dbReference type="SUPFAM" id="SSF50978">
    <property type="entry name" value="WD40 repeat-like"/>
    <property type="match status" value="2"/>
</dbReference>
<dbReference type="InterPro" id="IPR007148">
    <property type="entry name" value="SSU_processome_Utp12"/>
</dbReference>
<dbReference type="InterPro" id="IPR001680">
    <property type="entry name" value="WD40_rpt"/>
</dbReference>
<dbReference type="GO" id="GO:0032040">
    <property type="term" value="C:small-subunit processome"/>
    <property type="evidence" value="ECO:0007669"/>
    <property type="project" value="TreeGrafter"/>
</dbReference>
<dbReference type="Pfam" id="PF25173">
    <property type="entry name" value="Beta-prop_WDR3_1st"/>
    <property type="match status" value="1"/>
</dbReference>
<dbReference type="PROSITE" id="PS50082">
    <property type="entry name" value="WD_REPEATS_2"/>
    <property type="match status" value="7"/>
</dbReference>
<dbReference type="Pfam" id="PF04003">
    <property type="entry name" value="Utp12"/>
    <property type="match status" value="1"/>
</dbReference>
<organism evidence="7">
    <name type="scientific">Spumella elongata</name>
    <dbReference type="NCBI Taxonomy" id="89044"/>
    <lineage>
        <taxon>Eukaryota</taxon>
        <taxon>Sar</taxon>
        <taxon>Stramenopiles</taxon>
        <taxon>Ochrophyta</taxon>
        <taxon>Chrysophyceae</taxon>
        <taxon>Chromulinales</taxon>
        <taxon>Chromulinaceae</taxon>
        <taxon>Spumella</taxon>
    </lineage>
</organism>
<dbReference type="Gene3D" id="2.130.10.10">
    <property type="entry name" value="YVTN repeat-like/Quinoprotein amine dehydrogenase"/>
    <property type="match status" value="3"/>
</dbReference>
<dbReference type="PROSITE" id="PS50294">
    <property type="entry name" value="WD_REPEATS_REGION"/>
    <property type="match status" value="5"/>
</dbReference>
<keyword evidence="2" id="KW-0677">Repeat</keyword>
<feature type="repeat" description="WD" evidence="4">
    <location>
        <begin position="104"/>
        <end position="137"/>
    </location>
</feature>
<feature type="repeat" description="WD" evidence="4">
    <location>
        <begin position="429"/>
        <end position="460"/>
    </location>
</feature>
<evidence type="ECO:0000256" key="1">
    <source>
        <dbReference type="ARBA" id="ARBA00022574"/>
    </source>
</evidence>
<dbReference type="InterPro" id="IPR015943">
    <property type="entry name" value="WD40/YVTN_repeat-like_dom_sf"/>
</dbReference>
<dbReference type="PANTHER" id="PTHR19853:SF0">
    <property type="entry name" value="WD REPEAT-CONTAINING PROTEIN 3"/>
    <property type="match status" value="1"/>
</dbReference>
<dbReference type="InterPro" id="IPR019775">
    <property type="entry name" value="WD40_repeat_CS"/>
</dbReference>
<dbReference type="CDD" id="cd00200">
    <property type="entry name" value="WD40"/>
    <property type="match status" value="1"/>
</dbReference>
<dbReference type="PROSITE" id="PS00678">
    <property type="entry name" value="WD_REPEATS_1"/>
    <property type="match status" value="2"/>
</dbReference>
<dbReference type="InterPro" id="IPR020472">
    <property type="entry name" value="WD40_PAC1"/>
</dbReference>
<evidence type="ECO:0000256" key="4">
    <source>
        <dbReference type="PROSITE-ProRule" id="PRU00221"/>
    </source>
</evidence>
<evidence type="ECO:0000256" key="3">
    <source>
        <dbReference type="ARBA" id="ARBA00038229"/>
    </source>
</evidence>
<dbReference type="EMBL" id="HBIC01056571">
    <property type="protein sequence ID" value="CAE0300129.1"/>
    <property type="molecule type" value="Transcribed_RNA"/>
</dbReference>
<dbReference type="InterPro" id="IPR036322">
    <property type="entry name" value="WD40_repeat_dom_sf"/>
</dbReference>
<feature type="repeat" description="WD" evidence="4">
    <location>
        <begin position="540"/>
        <end position="572"/>
    </location>
</feature>
<sequence>MKSYLRYEPKKQFGVIASPQCNAQYDYTGNLAFTGAIQEVCGWNLRQSVQVNKLSFDEPSYPFRTGGDVTILQTSSSKPIIAVGYTNGIVRIYNYLNETLVATLKGHRSMISSLCFDEESVTLVSGGADSDIVLWDLVSYTALCRLRGHKDAITGVSFLKTPQQQYLVSVSKDTLLKVWDLETQCCVQTVVGHRCEIWSLAVLQRASGNSLLVTGAADEVVRGYRLSTTGTTTAVVAGESTSEDSMQVIEFYGSVERQSGGNGSIDKCAGLSFNPEGSLLAAQSSGKMVEFFRVRSAAEAKKKCKRRTKRTDKKASAGVAGAEGEVFNVNMLVLSDELESLPSHTIRCTARVRSFAFDPSYNKHSSHGQSQSQSKGTTNKDCKGMLSLVNNTLEVYVIPLTSSVESNDDNNNETTVQTAVPSKLSVIDLHGHKSDVRAVSMSGDGSMVATCSNESIKIWSGRTQLCLGTCRVEGYCLSLAFAPGGRYIVAGTKEGAVQIFDTASGECVFNTTASHAQKLASTSKSNSKATTNMLSDDISSSSGDGALWAIAIRPDGKGFMTGGADKKVTFWDFAVTAAGLSAVYSKQLEMTHDVLCLKYSPTKSQDRLMVAVGLLDSTVRVYYEDSLRFFLSLYGHKLPVMSLDISYDGTLLISGSADKTVKIWGLDFGDCHRSLLAHEDSVTCVKFQPSTHYFFSAGKDGTIKYWDADRFEQVLLLPGHRGSVWGLDMSQEGAELYSCGQDRSIRLWERGEDLVFVEEERERALEAKVDKAAEHELEADSREREEAGVAHVTSSRNSESAVLTAAARSIESVKGGEMLMAALDLAETELAQSAEAQSQGTKHQYRNPMLLGLTPYTYMVRALRNIKAPDLEQALLVLPFHYVTRLIRMLIQLVRKGLDVELCTKCAVHLLRCHQAQLLHTHNLLEEMLTLKDLLAQSIGSYRSLVGVNMAGVRAMKRRWDDMQEDGIGALAVKQLVK</sequence>
<dbReference type="GO" id="GO:0030490">
    <property type="term" value="P:maturation of SSU-rRNA"/>
    <property type="evidence" value="ECO:0007669"/>
    <property type="project" value="TreeGrafter"/>
</dbReference>
<name>A0A7S3MF43_9STRA</name>
<dbReference type="PRINTS" id="PR00320">
    <property type="entry name" value="GPROTEINBRPT"/>
</dbReference>
<dbReference type="InterPro" id="IPR051570">
    <property type="entry name" value="TBC1_cilium_biogenesis"/>
</dbReference>
<dbReference type="PANTHER" id="PTHR19853">
    <property type="entry name" value="WD REPEAT CONTAINING PROTEIN 3 WDR3"/>
    <property type="match status" value="1"/>
</dbReference>
<proteinExistence type="inferred from homology"/>
<dbReference type="GO" id="GO:0030515">
    <property type="term" value="F:snoRNA binding"/>
    <property type="evidence" value="ECO:0007669"/>
    <property type="project" value="TreeGrafter"/>
</dbReference>
<feature type="repeat" description="WD" evidence="4">
    <location>
        <begin position="717"/>
        <end position="749"/>
    </location>
</feature>
<feature type="repeat" description="WD" evidence="4">
    <location>
        <begin position="633"/>
        <end position="674"/>
    </location>
</feature>
<evidence type="ECO:0000256" key="5">
    <source>
        <dbReference type="SAM" id="MobiDB-lite"/>
    </source>
</evidence>
<comment type="similarity">
    <text evidence="3">Belongs to the WD repeat WDR3/UTP12 family.</text>
</comment>
<protein>
    <recommendedName>
        <fullName evidence="6">Small-subunit processome Utp12 domain-containing protein</fullName>
    </recommendedName>
</protein>
<dbReference type="AlphaFoldDB" id="A0A7S3MF43"/>
<feature type="region of interest" description="Disordered" evidence="5">
    <location>
        <begin position="361"/>
        <end position="380"/>
    </location>
</feature>
<evidence type="ECO:0000313" key="7">
    <source>
        <dbReference type="EMBL" id="CAE0300129.1"/>
    </source>
</evidence>
<evidence type="ECO:0000259" key="6">
    <source>
        <dbReference type="Pfam" id="PF04003"/>
    </source>
</evidence>
<keyword evidence="1 4" id="KW-0853">WD repeat</keyword>
<accession>A0A7S3MF43</accession>
<dbReference type="SMART" id="SM00320">
    <property type="entry name" value="WD40"/>
    <property type="match status" value="12"/>
</dbReference>
<feature type="domain" description="Small-subunit processome Utp12" evidence="6">
    <location>
        <begin position="857"/>
        <end position="957"/>
    </location>
</feature>
<feature type="repeat" description="WD" evidence="4">
    <location>
        <begin position="146"/>
        <end position="189"/>
    </location>
</feature>
<reference evidence="7" key="1">
    <citation type="submission" date="2021-01" db="EMBL/GenBank/DDBJ databases">
        <authorList>
            <person name="Corre E."/>
            <person name="Pelletier E."/>
            <person name="Niang G."/>
            <person name="Scheremetjew M."/>
            <person name="Finn R."/>
            <person name="Kale V."/>
            <person name="Holt S."/>
            <person name="Cochrane G."/>
            <person name="Meng A."/>
            <person name="Brown T."/>
            <person name="Cohen L."/>
        </authorList>
    </citation>
    <scope>NUCLEOTIDE SEQUENCE</scope>
    <source>
        <strain evidence="7">CCAP 955/1</strain>
    </source>
</reference>